<name>A0A5C3QXT8_9AGAR</name>
<evidence type="ECO:0000313" key="1">
    <source>
        <dbReference type="EMBL" id="TFL06826.1"/>
    </source>
</evidence>
<keyword evidence="2" id="KW-1185">Reference proteome</keyword>
<dbReference type="AlphaFoldDB" id="A0A5C3QXT8"/>
<gene>
    <name evidence="1" type="ORF">BDV98DRAFT_560030</name>
</gene>
<sequence>MKLLGAQSNPSPSSFYRTAVKRFLPLYLADLVLLPLLWNISLLFHLPLCHSRANSPTSVADLRTGEEILLLALSHTAHHTSPLPQLHLFRALPLDVVLDL</sequence>
<accession>A0A5C3QXT8</accession>
<dbReference type="EMBL" id="ML178815">
    <property type="protein sequence ID" value="TFL06826.1"/>
    <property type="molecule type" value="Genomic_DNA"/>
</dbReference>
<feature type="non-terminal residue" evidence="1">
    <location>
        <position position="1"/>
    </location>
</feature>
<organism evidence="1 2">
    <name type="scientific">Pterulicium gracile</name>
    <dbReference type="NCBI Taxonomy" id="1884261"/>
    <lineage>
        <taxon>Eukaryota</taxon>
        <taxon>Fungi</taxon>
        <taxon>Dikarya</taxon>
        <taxon>Basidiomycota</taxon>
        <taxon>Agaricomycotina</taxon>
        <taxon>Agaricomycetes</taxon>
        <taxon>Agaricomycetidae</taxon>
        <taxon>Agaricales</taxon>
        <taxon>Pleurotineae</taxon>
        <taxon>Pterulaceae</taxon>
        <taxon>Pterulicium</taxon>
    </lineage>
</organism>
<reference evidence="1 2" key="1">
    <citation type="journal article" date="2019" name="Nat. Ecol. Evol.">
        <title>Megaphylogeny resolves global patterns of mushroom evolution.</title>
        <authorList>
            <person name="Varga T."/>
            <person name="Krizsan K."/>
            <person name="Foldi C."/>
            <person name="Dima B."/>
            <person name="Sanchez-Garcia M."/>
            <person name="Sanchez-Ramirez S."/>
            <person name="Szollosi G.J."/>
            <person name="Szarkandi J.G."/>
            <person name="Papp V."/>
            <person name="Albert L."/>
            <person name="Andreopoulos W."/>
            <person name="Angelini C."/>
            <person name="Antonin V."/>
            <person name="Barry K.W."/>
            <person name="Bougher N.L."/>
            <person name="Buchanan P."/>
            <person name="Buyck B."/>
            <person name="Bense V."/>
            <person name="Catcheside P."/>
            <person name="Chovatia M."/>
            <person name="Cooper J."/>
            <person name="Damon W."/>
            <person name="Desjardin D."/>
            <person name="Finy P."/>
            <person name="Geml J."/>
            <person name="Haridas S."/>
            <person name="Hughes K."/>
            <person name="Justo A."/>
            <person name="Karasinski D."/>
            <person name="Kautmanova I."/>
            <person name="Kiss B."/>
            <person name="Kocsube S."/>
            <person name="Kotiranta H."/>
            <person name="LaButti K.M."/>
            <person name="Lechner B.E."/>
            <person name="Liimatainen K."/>
            <person name="Lipzen A."/>
            <person name="Lukacs Z."/>
            <person name="Mihaltcheva S."/>
            <person name="Morgado L.N."/>
            <person name="Niskanen T."/>
            <person name="Noordeloos M.E."/>
            <person name="Ohm R.A."/>
            <person name="Ortiz-Santana B."/>
            <person name="Ovrebo C."/>
            <person name="Racz N."/>
            <person name="Riley R."/>
            <person name="Savchenko A."/>
            <person name="Shiryaev A."/>
            <person name="Soop K."/>
            <person name="Spirin V."/>
            <person name="Szebenyi C."/>
            <person name="Tomsovsky M."/>
            <person name="Tulloss R.E."/>
            <person name="Uehling J."/>
            <person name="Grigoriev I.V."/>
            <person name="Vagvolgyi C."/>
            <person name="Papp T."/>
            <person name="Martin F.M."/>
            <person name="Miettinen O."/>
            <person name="Hibbett D.S."/>
            <person name="Nagy L.G."/>
        </authorList>
    </citation>
    <scope>NUCLEOTIDE SEQUENCE [LARGE SCALE GENOMIC DNA]</scope>
    <source>
        <strain evidence="1 2">CBS 309.79</strain>
    </source>
</reference>
<proteinExistence type="predicted"/>
<dbReference type="Proteomes" id="UP000305067">
    <property type="component" value="Unassembled WGS sequence"/>
</dbReference>
<protein>
    <submittedName>
        <fullName evidence="1">Uncharacterized protein</fullName>
    </submittedName>
</protein>
<evidence type="ECO:0000313" key="2">
    <source>
        <dbReference type="Proteomes" id="UP000305067"/>
    </source>
</evidence>